<sequence length="98" mass="10473">MRPFDILGEGLGFGWQVLDRNYTNKENGTVGTNVGDFVWFHAVPLGETDNGQGVRFWTSDNYTVVDVKKRGSAPAVAAKSGLILLAGVAISTLLSLAC</sequence>
<comment type="caution">
    <text evidence="1">The sequence shown here is derived from an EMBL/GenBank/DDBJ whole genome shotgun (WGS) entry which is preliminary data.</text>
</comment>
<dbReference type="EMBL" id="JASBWS010000034">
    <property type="protein sequence ID" value="KAJ9108059.1"/>
    <property type="molecule type" value="Genomic_DNA"/>
</dbReference>
<gene>
    <name evidence="1" type="ORF">QFC20_003628</name>
</gene>
<keyword evidence="2" id="KW-1185">Reference proteome</keyword>
<evidence type="ECO:0000313" key="2">
    <source>
        <dbReference type="Proteomes" id="UP001230649"/>
    </source>
</evidence>
<accession>A0ACC2WA34</accession>
<reference evidence="1" key="1">
    <citation type="submission" date="2023-04" db="EMBL/GenBank/DDBJ databases">
        <title>Draft Genome sequencing of Naganishia species isolated from polar environments using Oxford Nanopore Technology.</title>
        <authorList>
            <person name="Leo P."/>
            <person name="Venkateswaran K."/>
        </authorList>
    </citation>
    <scope>NUCLEOTIDE SEQUENCE</scope>
    <source>
        <strain evidence="1">MNA-CCFEE 5262</strain>
    </source>
</reference>
<protein>
    <submittedName>
        <fullName evidence="1">Uncharacterized protein</fullName>
    </submittedName>
</protein>
<organism evidence="1 2">
    <name type="scientific">Naganishia adeliensis</name>
    <dbReference type="NCBI Taxonomy" id="92952"/>
    <lineage>
        <taxon>Eukaryota</taxon>
        <taxon>Fungi</taxon>
        <taxon>Dikarya</taxon>
        <taxon>Basidiomycota</taxon>
        <taxon>Agaricomycotina</taxon>
        <taxon>Tremellomycetes</taxon>
        <taxon>Filobasidiales</taxon>
        <taxon>Filobasidiaceae</taxon>
        <taxon>Naganishia</taxon>
    </lineage>
</organism>
<dbReference type="Proteomes" id="UP001230649">
    <property type="component" value="Unassembled WGS sequence"/>
</dbReference>
<proteinExistence type="predicted"/>
<evidence type="ECO:0000313" key="1">
    <source>
        <dbReference type="EMBL" id="KAJ9108059.1"/>
    </source>
</evidence>
<name>A0ACC2WA34_9TREE</name>